<dbReference type="EMBL" id="BLWD01000001">
    <property type="protein sequence ID" value="GFN06673.1"/>
    <property type="molecule type" value="Genomic_DNA"/>
</dbReference>
<gene>
    <name evidence="2" type="ORF">Smic_52290</name>
</gene>
<dbReference type="GO" id="GO:0003677">
    <property type="term" value="F:DNA binding"/>
    <property type="evidence" value="ECO:0007669"/>
    <property type="project" value="InterPro"/>
</dbReference>
<feature type="domain" description="Resolvase/invertase-type recombinase catalytic" evidence="1">
    <location>
        <begin position="5"/>
        <end position="104"/>
    </location>
</feature>
<dbReference type="InterPro" id="IPR036162">
    <property type="entry name" value="Resolvase-like_N_sf"/>
</dbReference>
<name>A0A7J0CW64_STRMI</name>
<accession>A0A7J0CW64</accession>
<sequence>MNPLIFGYMRVPDDMSDEEAKQKQDDLSTYAETNGFHLATVFYEYVPGAQSAFTELVAAVKRAEAKHVVVPSYRELALNRSLQNAMLTHLFHATGGAEVISLDDGS</sequence>
<evidence type="ECO:0000313" key="2">
    <source>
        <dbReference type="EMBL" id="GFN06673.1"/>
    </source>
</evidence>
<dbReference type="AlphaFoldDB" id="A0A7J0CW64"/>
<reference evidence="2 3" key="1">
    <citation type="submission" date="2020-05" db="EMBL/GenBank/DDBJ databases">
        <title>Whole genome shotgun sequence of Streptomyces microflavus NBRC 13062.</title>
        <authorList>
            <person name="Komaki H."/>
            <person name="Tamura T."/>
        </authorList>
    </citation>
    <scope>NUCLEOTIDE SEQUENCE [LARGE SCALE GENOMIC DNA]</scope>
    <source>
        <strain evidence="2 3">NBRC 13062</strain>
    </source>
</reference>
<evidence type="ECO:0000313" key="3">
    <source>
        <dbReference type="Proteomes" id="UP000498740"/>
    </source>
</evidence>
<dbReference type="Pfam" id="PF00239">
    <property type="entry name" value="Resolvase"/>
    <property type="match status" value="1"/>
</dbReference>
<dbReference type="Proteomes" id="UP000498740">
    <property type="component" value="Unassembled WGS sequence"/>
</dbReference>
<comment type="caution">
    <text evidence="2">The sequence shown here is derived from an EMBL/GenBank/DDBJ whole genome shotgun (WGS) entry which is preliminary data.</text>
</comment>
<organism evidence="2 3">
    <name type="scientific">Streptomyces microflavus</name>
    <name type="common">Streptomyces lipmanii</name>
    <dbReference type="NCBI Taxonomy" id="1919"/>
    <lineage>
        <taxon>Bacteria</taxon>
        <taxon>Bacillati</taxon>
        <taxon>Actinomycetota</taxon>
        <taxon>Actinomycetes</taxon>
        <taxon>Kitasatosporales</taxon>
        <taxon>Streptomycetaceae</taxon>
        <taxon>Streptomyces</taxon>
    </lineage>
</organism>
<dbReference type="Gene3D" id="3.40.50.1390">
    <property type="entry name" value="Resolvase, N-terminal catalytic domain"/>
    <property type="match status" value="1"/>
</dbReference>
<dbReference type="GO" id="GO:0000150">
    <property type="term" value="F:DNA strand exchange activity"/>
    <property type="evidence" value="ECO:0007669"/>
    <property type="project" value="InterPro"/>
</dbReference>
<dbReference type="InterPro" id="IPR006119">
    <property type="entry name" value="Resolv_N"/>
</dbReference>
<evidence type="ECO:0000259" key="1">
    <source>
        <dbReference type="Pfam" id="PF00239"/>
    </source>
</evidence>
<proteinExistence type="predicted"/>
<protein>
    <recommendedName>
        <fullName evidence="1">Resolvase/invertase-type recombinase catalytic domain-containing protein</fullName>
    </recommendedName>
</protein>